<feature type="domain" description="YjiS-like" evidence="1">
    <location>
        <begin position="26"/>
        <end position="57"/>
    </location>
</feature>
<accession>A0A7Y0E131</accession>
<reference evidence="2 3" key="1">
    <citation type="submission" date="2020-04" db="EMBL/GenBank/DDBJ databases">
        <title>Rhodospirillaceae bacterium KN72 isolated from deep sea.</title>
        <authorList>
            <person name="Zhang D.-C."/>
        </authorList>
    </citation>
    <scope>NUCLEOTIDE SEQUENCE [LARGE SCALE GENOMIC DNA]</scope>
    <source>
        <strain evidence="2 3">KN72</strain>
    </source>
</reference>
<dbReference type="AlphaFoldDB" id="A0A7Y0E131"/>
<dbReference type="Pfam" id="PF06568">
    <property type="entry name" value="YjiS-like"/>
    <property type="match status" value="1"/>
</dbReference>
<evidence type="ECO:0000313" key="2">
    <source>
        <dbReference type="EMBL" id="NMM45251.1"/>
    </source>
</evidence>
<name>A0A7Y0E131_9PROT</name>
<sequence length="71" mass="7726">MPLASLLVDTTASALDGIRSLSLNPIAALMRLQGRADERRRLAELDDRLLADIGLDRVTAQAEADKPVWKA</sequence>
<evidence type="ECO:0000313" key="3">
    <source>
        <dbReference type="Proteomes" id="UP000539372"/>
    </source>
</evidence>
<comment type="caution">
    <text evidence="2">The sequence shown here is derived from an EMBL/GenBank/DDBJ whole genome shotgun (WGS) entry which is preliminary data.</text>
</comment>
<protein>
    <submittedName>
        <fullName evidence="2">DUF1127 domain-containing protein</fullName>
    </submittedName>
</protein>
<organism evidence="2 3">
    <name type="scientific">Pacificispira spongiicola</name>
    <dbReference type="NCBI Taxonomy" id="2729598"/>
    <lineage>
        <taxon>Bacteria</taxon>
        <taxon>Pseudomonadati</taxon>
        <taxon>Pseudomonadota</taxon>
        <taxon>Alphaproteobacteria</taxon>
        <taxon>Rhodospirillales</taxon>
        <taxon>Rhodospirillaceae</taxon>
        <taxon>Pacificispira</taxon>
    </lineage>
</organism>
<evidence type="ECO:0000259" key="1">
    <source>
        <dbReference type="Pfam" id="PF06568"/>
    </source>
</evidence>
<dbReference type="EMBL" id="JABBNT010000003">
    <property type="protein sequence ID" value="NMM45251.1"/>
    <property type="molecule type" value="Genomic_DNA"/>
</dbReference>
<gene>
    <name evidence="2" type="ORF">HH303_12230</name>
</gene>
<dbReference type="InterPro" id="IPR009506">
    <property type="entry name" value="YjiS-like"/>
</dbReference>
<dbReference type="Proteomes" id="UP000539372">
    <property type="component" value="Unassembled WGS sequence"/>
</dbReference>
<proteinExistence type="predicted"/>
<keyword evidence="3" id="KW-1185">Reference proteome</keyword>